<feature type="binding site" evidence="5">
    <location>
        <position position="92"/>
    </location>
    <ligand>
        <name>spermidine</name>
        <dbReference type="ChEBI" id="CHEBI:57834"/>
    </ligand>
</feature>
<dbReference type="InterPro" id="IPR030373">
    <property type="entry name" value="PABS_CS"/>
</dbReference>
<accession>A0A6B0KD79</accession>
<dbReference type="UniPathway" id="UPA00248">
    <property type="reaction ID" value="UER00314"/>
</dbReference>
<comment type="function">
    <text evidence="5">Catalyzes the irreversible transfer of a propylamine group from the amino donor S-adenosylmethioninamine (decarboxy-AdoMet) to putrescine (1,4-diaminobutane) to yield spermidine.</text>
</comment>
<evidence type="ECO:0000256" key="5">
    <source>
        <dbReference type="HAMAP-Rule" id="MF_00198"/>
    </source>
</evidence>
<dbReference type="InterPro" id="IPR029063">
    <property type="entry name" value="SAM-dependent_MTases_sf"/>
</dbReference>
<comment type="subunit">
    <text evidence="5">Homodimer or homotetramer.</text>
</comment>
<dbReference type="InterPro" id="IPR001045">
    <property type="entry name" value="Spermi_synthase"/>
</dbReference>
<dbReference type="PROSITE" id="PS51006">
    <property type="entry name" value="PABS_2"/>
    <property type="match status" value="1"/>
</dbReference>
<evidence type="ECO:0000256" key="2">
    <source>
        <dbReference type="ARBA" id="ARBA00022679"/>
    </source>
</evidence>
<comment type="catalytic activity">
    <reaction evidence="5 8">
        <text>S-adenosyl 3-(methylsulfanyl)propylamine + putrescine = S-methyl-5'-thioadenosine + spermidine + H(+)</text>
        <dbReference type="Rhea" id="RHEA:12721"/>
        <dbReference type="ChEBI" id="CHEBI:15378"/>
        <dbReference type="ChEBI" id="CHEBI:17509"/>
        <dbReference type="ChEBI" id="CHEBI:57443"/>
        <dbReference type="ChEBI" id="CHEBI:57834"/>
        <dbReference type="ChEBI" id="CHEBI:326268"/>
        <dbReference type="EC" id="2.5.1.16"/>
    </reaction>
</comment>
<dbReference type="EMBL" id="VJDK01000006">
    <property type="protein sequence ID" value="MWY73876.1"/>
    <property type="molecule type" value="Genomic_DNA"/>
</dbReference>
<dbReference type="Gene3D" id="2.30.140.10">
    <property type="entry name" value="Spermidine synthase, tetramerisation domain"/>
    <property type="match status" value="1"/>
</dbReference>
<evidence type="ECO:0000256" key="1">
    <source>
        <dbReference type="ARBA" id="ARBA00007867"/>
    </source>
</evidence>
<evidence type="ECO:0000259" key="9">
    <source>
        <dbReference type="PROSITE" id="PS51006"/>
    </source>
</evidence>
<dbReference type="HAMAP" id="MF_00198">
    <property type="entry name" value="Spermidine_synth"/>
    <property type="match status" value="1"/>
</dbReference>
<evidence type="ECO:0000256" key="8">
    <source>
        <dbReference type="RuleBase" id="RU003837"/>
    </source>
</evidence>
<feature type="binding site" evidence="5">
    <location>
        <position position="37"/>
    </location>
    <ligand>
        <name>S-methyl-5'-thioadenosine</name>
        <dbReference type="ChEBI" id="CHEBI:17509"/>
    </ligand>
</feature>
<dbReference type="GO" id="GO:0005829">
    <property type="term" value="C:cytosol"/>
    <property type="evidence" value="ECO:0007669"/>
    <property type="project" value="TreeGrafter"/>
</dbReference>
<comment type="similarity">
    <text evidence="1 5 7">Belongs to the spermidine/spermine synthase family.</text>
</comment>
<feature type="binding site" evidence="5">
    <location>
        <position position="169"/>
    </location>
    <ligand>
        <name>S-methyl-5'-thioadenosine</name>
        <dbReference type="ChEBI" id="CHEBI:17509"/>
    </ligand>
</feature>
<feature type="binding site" evidence="5">
    <location>
        <position position="112"/>
    </location>
    <ligand>
        <name>S-methyl-5'-thioadenosine</name>
        <dbReference type="ChEBI" id="CHEBI:17509"/>
    </ligand>
</feature>
<feature type="domain" description="PABS" evidence="9">
    <location>
        <begin position="13"/>
        <end position="242"/>
    </location>
</feature>
<dbReference type="CDD" id="cd02440">
    <property type="entry name" value="AdoMet_MTases"/>
    <property type="match status" value="1"/>
</dbReference>
<dbReference type="Gene3D" id="3.40.50.150">
    <property type="entry name" value="Vaccinia Virus protein VP39"/>
    <property type="match status" value="1"/>
</dbReference>
<dbReference type="GeneID" id="75263990"/>
<feature type="binding site" evidence="5">
    <location>
        <begin position="144"/>
        <end position="145"/>
    </location>
    <ligand>
        <name>S-methyl-5'-thioadenosine</name>
        <dbReference type="ChEBI" id="CHEBI:17509"/>
    </ligand>
</feature>
<dbReference type="PANTHER" id="PTHR11558">
    <property type="entry name" value="SPERMIDINE/SPERMINE SYNTHASE"/>
    <property type="match status" value="1"/>
</dbReference>
<evidence type="ECO:0000313" key="11">
    <source>
        <dbReference type="EMBL" id="MXB13108.1"/>
    </source>
</evidence>
<dbReference type="OMA" id="FLYHEMM"/>
<comment type="caution">
    <text evidence="11">The sequence shown here is derived from an EMBL/GenBank/DDBJ whole genome shotgun (WGS) entry which is preliminary data.</text>
</comment>
<dbReference type="EMBL" id="VJIQ01000007">
    <property type="protein sequence ID" value="MXB13108.1"/>
    <property type="molecule type" value="Genomic_DNA"/>
</dbReference>
<dbReference type="NCBIfam" id="TIGR00417">
    <property type="entry name" value="speE"/>
    <property type="match status" value="1"/>
</dbReference>
<evidence type="ECO:0000256" key="7">
    <source>
        <dbReference type="RuleBase" id="RU003836"/>
    </source>
</evidence>
<evidence type="ECO:0000256" key="3">
    <source>
        <dbReference type="ARBA" id="ARBA00023066"/>
    </source>
</evidence>
<keyword evidence="2 5" id="KW-0808">Transferase</keyword>
<organism evidence="11">
    <name type="scientific">Francisella tularensis</name>
    <dbReference type="NCBI Taxonomy" id="263"/>
    <lineage>
        <taxon>Bacteria</taxon>
        <taxon>Pseudomonadati</taxon>
        <taxon>Pseudomonadota</taxon>
        <taxon>Gammaproteobacteria</taxon>
        <taxon>Thiotrichales</taxon>
        <taxon>Francisellaceae</taxon>
        <taxon>Francisella</taxon>
    </lineage>
</organism>
<feature type="binding site" evidence="5">
    <location>
        <begin position="162"/>
        <end position="165"/>
    </location>
    <ligand>
        <name>spermidine</name>
        <dbReference type="ChEBI" id="CHEBI:57834"/>
    </ligand>
</feature>
<feature type="active site" description="Proton acceptor" evidence="5 6">
    <location>
        <position position="162"/>
    </location>
</feature>
<dbReference type="RefSeq" id="WP_003018052.1">
    <property type="nucleotide sequence ID" value="NZ_CP034467.1"/>
</dbReference>
<name>A0A6B0KD79_FRATU</name>
<dbReference type="PROSITE" id="PS01330">
    <property type="entry name" value="PABS_1"/>
    <property type="match status" value="1"/>
</dbReference>
<gene>
    <name evidence="5 11" type="primary">speE</name>
    <name evidence="10" type="ORF">FNB10_01580</name>
    <name evidence="11" type="ORF">FND40_01865</name>
</gene>
<evidence type="ECO:0000256" key="4">
    <source>
        <dbReference type="ARBA" id="ARBA00023115"/>
    </source>
</evidence>
<dbReference type="AlphaFoldDB" id="A0A6B0KD79"/>
<comment type="pathway">
    <text evidence="5">Amine and polyamine biosynthesis; spermidine biosynthesis; spermidine from putrescine: step 1/1.</text>
</comment>
<keyword evidence="4 5" id="KW-0620">Polyamine biosynthesis</keyword>
<feature type="binding site" evidence="5">
    <location>
        <position position="68"/>
    </location>
    <ligand>
        <name>spermidine</name>
        <dbReference type="ChEBI" id="CHEBI:57834"/>
    </ligand>
</feature>
<dbReference type="InterPro" id="IPR035246">
    <property type="entry name" value="Spermidine_synt_N"/>
</dbReference>
<proteinExistence type="inferred from homology"/>
<dbReference type="InterPro" id="IPR030374">
    <property type="entry name" value="PABS"/>
</dbReference>
<dbReference type="Pfam" id="PF01564">
    <property type="entry name" value="Spermine_synth"/>
    <property type="match status" value="1"/>
</dbReference>
<dbReference type="PANTHER" id="PTHR11558:SF11">
    <property type="entry name" value="SPERMIDINE SYNTHASE"/>
    <property type="match status" value="1"/>
</dbReference>
<dbReference type="Pfam" id="PF17284">
    <property type="entry name" value="Spermine_synt_N"/>
    <property type="match status" value="1"/>
</dbReference>
<keyword evidence="3 5" id="KW-0745">Spermidine biosynthesis</keyword>
<evidence type="ECO:0000256" key="6">
    <source>
        <dbReference type="PROSITE-ProRule" id="PRU00354"/>
    </source>
</evidence>
<dbReference type="EC" id="2.5.1.16" evidence="5"/>
<protein>
    <recommendedName>
        <fullName evidence="5">Polyamine aminopropyltransferase</fullName>
    </recommendedName>
    <alternativeName>
        <fullName evidence="5">Putrescine aminopropyltransferase</fullName>
        <shortName evidence="5">PAPT</shortName>
    </alternativeName>
    <alternativeName>
        <fullName evidence="5">Spermidine synthase</fullName>
        <shortName evidence="5">SPDS</shortName>
        <shortName evidence="5">SPDSY</shortName>
        <ecNumber evidence="5">2.5.1.16</ecNumber>
    </alternativeName>
</protein>
<dbReference type="SUPFAM" id="SSF53335">
    <property type="entry name" value="S-adenosyl-L-methionine-dependent methyltransferases"/>
    <property type="match status" value="1"/>
</dbReference>
<dbReference type="NCBIfam" id="NF002010">
    <property type="entry name" value="PRK00811.1"/>
    <property type="match status" value="1"/>
</dbReference>
<dbReference type="GO" id="GO:0008295">
    <property type="term" value="P:spermidine biosynthetic process"/>
    <property type="evidence" value="ECO:0007669"/>
    <property type="project" value="UniProtKB-UniRule"/>
</dbReference>
<reference evidence="11" key="1">
    <citation type="submission" date="2019-06" db="EMBL/GenBank/DDBJ databases">
        <title>Phylogeography and genetic diversity of Francisella tularensis subsp. holarctica in France (1947-2018).</title>
        <authorList>
            <person name="Kevin M."/>
            <person name="Madani N."/>
            <person name="Maurin M."/>
        </authorList>
    </citation>
    <scope>NUCLEOTIDE SEQUENCE</scope>
    <source>
        <strain evidence="10">10-1635/5</strain>
        <strain evidence="11">93-11516</strain>
    </source>
</reference>
<sequence>MIANINNKKIFHETLYHSYHQSIAISEILYEHKTDYQHLVIFNNPIFGNVMVLDGIVQTTEKDEFIYHEMLVHVPVIAHGNVKNILIIGGGDGGMLREALSHKAVESVTLVEIDQAVIDMCQEYFPGHSKGAFDHPKAKIVIQDGCEFVKNPPRKYDLIICDSTDPIGPGEVLFTSKFYKDCKEALNPGGIMVTQNGVIYFQIDELKKTLERFEPLYKDVSFYTAAVPTYVGGSMAFGWGTDELSYRNHDIQVIAQRFLKSGIKTKYYNPAIHIAAFALPQYVIDTLKK</sequence>
<dbReference type="InterPro" id="IPR037163">
    <property type="entry name" value="Spermidine_synt_N_sf"/>
</dbReference>
<evidence type="ECO:0000313" key="10">
    <source>
        <dbReference type="EMBL" id="MWY73876.1"/>
    </source>
</evidence>
<dbReference type="GO" id="GO:0004766">
    <property type="term" value="F:spermidine synthase activity"/>
    <property type="evidence" value="ECO:0007669"/>
    <property type="project" value="UniProtKB-UniRule"/>
</dbReference>